<dbReference type="EMBL" id="JAKRKC020000001">
    <property type="protein sequence ID" value="MCK2212385.1"/>
    <property type="molecule type" value="Genomic_DNA"/>
</dbReference>
<dbReference type="Proteomes" id="UP001317259">
    <property type="component" value="Unassembled WGS sequence"/>
</dbReference>
<evidence type="ECO:0008006" key="3">
    <source>
        <dbReference type="Google" id="ProtNLM"/>
    </source>
</evidence>
<protein>
    <recommendedName>
        <fullName evidence="3">Aminoglycoside phosphotransferase domain-containing protein</fullName>
    </recommendedName>
</protein>
<evidence type="ECO:0000313" key="1">
    <source>
        <dbReference type="EMBL" id="MCK2212385.1"/>
    </source>
</evidence>
<sequence>MTGKPPATVRQWLDAARSARELVPDGCGALVPATAWDWQPAARHWEGWSKVGFIPFRGKPVVLSSARRRALAAVFEALDDLPELRCVPSRLGPDMLFTLYLPDATDLRELMSERPAAVHDHGLAWLARAATVDTVLRAALKEAGVTATPFPVADRYRDAVAALERLLGPTGLPPTLPRAALSSESLLFWDPKAANFIVPSARRDALGEPDGPLPYKIDLDLMFYECPLSLQILLVLFVFPVASWQEDNRSGEFGDLLLLAHRTGARLGVTGEAIDGMLVYHLVRNFVSAAADPSAYGMAKARALAPLLIEASDRALLTGLKKPAHERLRKWVTNGG</sequence>
<name>A0ABT0FJZ4_9ACTN</name>
<gene>
    <name evidence="1" type="ORF">MF672_001010</name>
</gene>
<reference evidence="1 2" key="1">
    <citation type="submission" date="2022-04" db="EMBL/GenBank/DDBJ databases">
        <title>Genome draft of Actinomadura sp. ATCC 31491.</title>
        <authorList>
            <person name="Shi X."/>
            <person name="Du Y."/>
        </authorList>
    </citation>
    <scope>NUCLEOTIDE SEQUENCE [LARGE SCALE GENOMIC DNA]</scope>
    <source>
        <strain evidence="1 2">ATCC 31491</strain>
    </source>
</reference>
<dbReference type="RefSeq" id="WP_242377121.1">
    <property type="nucleotide sequence ID" value="NZ_JAKRKC020000001.1"/>
</dbReference>
<accession>A0ABT0FJZ4</accession>
<organism evidence="1 2">
    <name type="scientific">Actinomadura luzonensis</name>
    <dbReference type="NCBI Taxonomy" id="2805427"/>
    <lineage>
        <taxon>Bacteria</taxon>
        <taxon>Bacillati</taxon>
        <taxon>Actinomycetota</taxon>
        <taxon>Actinomycetes</taxon>
        <taxon>Streptosporangiales</taxon>
        <taxon>Thermomonosporaceae</taxon>
        <taxon>Actinomadura</taxon>
    </lineage>
</organism>
<evidence type="ECO:0000313" key="2">
    <source>
        <dbReference type="Proteomes" id="UP001317259"/>
    </source>
</evidence>
<keyword evidence="2" id="KW-1185">Reference proteome</keyword>
<proteinExistence type="predicted"/>
<comment type="caution">
    <text evidence="1">The sequence shown here is derived from an EMBL/GenBank/DDBJ whole genome shotgun (WGS) entry which is preliminary data.</text>
</comment>